<evidence type="ECO:0000259" key="5">
    <source>
        <dbReference type="Pfam" id="PF00849"/>
    </source>
</evidence>
<dbReference type="GO" id="GO:0140098">
    <property type="term" value="F:catalytic activity, acting on RNA"/>
    <property type="evidence" value="ECO:0007669"/>
    <property type="project" value="UniProtKB-ARBA"/>
</dbReference>
<dbReference type="InterPro" id="IPR006225">
    <property type="entry name" value="PsdUridine_synth_RluC/D"/>
</dbReference>
<evidence type="ECO:0000313" key="7">
    <source>
        <dbReference type="Proteomes" id="UP000177306"/>
    </source>
</evidence>
<evidence type="ECO:0000256" key="3">
    <source>
        <dbReference type="PIRSR" id="PIRSR606225-1"/>
    </source>
</evidence>
<keyword evidence="2 4" id="KW-0413">Isomerase</keyword>
<dbReference type="CDD" id="cd02869">
    <property type="entry name" value="PseudoU_synth_RluA_like"/>
    <property type="match status" value="1"/>
</dbReference>
<dbReference type="PANTHER" id="PTHR21600:SF44">
    <property type="entry name" value="RIBOSOMAL LARGE SUBUNIT PSEUDOURIDINE SYNTHASE D"/>
    <property type="match status" value="1"/>
</dbReference>
<gene>
    <name evidence="6" type="ORF">A3A38_04435</name>
</gene>
<dbReference type="GO" id="GO:0003723">
    <property type="term" value="F:RNA binding"/>
    <property type="evidence" value="ECO:0007669"/>
    <property type="project" value="InterPro"/>
</dbReference>
<dbReference type="InterPro" id="IPR006224">
    <property type="entry name" value="PsdUridine_synth_RluA-like_CS"/>
</dbReference>
<dbReference type="PANTHER" id="PTHR21600">
    <property type="entry name" value="MITOCHONDRIAL RNA PSEUDOURIDINE SYNTHASE"/>
    <property type="match status" value="1"/>
</dbReference>
<comment type="catalytic activity">
    <reaction evidence="4">
        <text>a uridine in RNA = a pseudouridine in RNA</text>
        <dbReference type="Rhea" id="RHEA:48348"/>
        <dbReference type="Rhea" id="RHEA-COMP:12068"/>
        <dbReference type="Rhea" id="RHEA-COMP:12069"/>
        <dbReference type="ChEBI" id="CHEBI:65314"/>
        <dbReference type="ChEBI" id="CHEBI:65315"/>
    </reaction>
</comment>
<evidence type="ECO:0000256" key="2">
    <source>
        <dbReference type="ARBA" id="ARBA00023235"/>
    </source>
</evidence>
<dbReference type="EMBL" id="MFLY01000021">
    <property type="protein sequence ID" value="OGG72956.1"/>
    <property type="molecule type" value="Genomic_DNA"/>
</dbReference>
<dbReference type="AlphaFoldDB" id="A0A1F6EH44"/>
<dbReference type="SUPFAM" id="SSF55120">
    <property type="entry name" value="Pseudouridine synthase"/>
    <property type="match status" value="1"/>
</dbReference>
<dbReference type="InterPro" id="IPR006145">
    <property type="entry name" value="PsdUridine_synth_RsuA/RluA"/>
</dbReference>
<dbReference type="Gene3D" id="3.30.2350.10">
    <property type="entry name" value="Pseudouridine synthase"/>
    <property type="match status" value="1"/>
</dbReference>
<comment type="function">
    <text evidence="4">Responsible for synthesis of pseudouridine from uracil.</text>
</comment>
<evidence type="ECO:0000256" key="4">
    <source>
        <dbReference type="RuleBase" id="RU362028"/>
    </source>
</evidence>
<feature type="domain" description="Pseudouridine synthase RsuA/RluA-like" evidence="5">
    <location>
        <begin position="13"/>
        <end position="194"/>
    </location>
</feature>
<dbReference type="PROSITE" id="PS01129">
    <property type="entry name" value="PSI_RLU"/>
    <property type="match status" value="1"/>
</dbReference>
<dbReference type="NCBIfam" id="TIGR00005">
    <property type="entry name" value="rluA_subfam"/>
    <property type="match status" value="1"/>
</dbReference>
<dbReference type="GO" id="GO:0009982">
    <property type="term" value="F:pseudouridine synthase activity"/>
    <property type="evidence" value="ECO:0007669"/>
    <property type="project" value="InterPro"/>
</dbReference>
<dbReference type="EC" id="5.4.99.-" evidence="4"/>
<dbReference type="GO" id="GO:0000455">
    <property type="term" value="P:enzyme-directed rRNA pseudouridine synthesis"/>
    <property type="evidence" value="ECO:0007669"/>
    <property type="project" value="TreeGrafter"/>
</dbReference>
<name>A0A1F6EH44_9BACT</name>
<feature type="active site" evidence="3">
    <location>
        <position position="87"/>
    </location>
</feature>
<comment type="caution">
    <text evidence="6">The sequence shown here is derived from an EMBL/GenBank/DDBJ whole genome shotgun (WGS) entry which is preliminary data.</text>
</comment>
<accession>A0A1F6EH44</accession>
<evidence type="ECO:0000313" key="6">
    <source>
        <dbReference type="EMBL" id="OGG72956.1"/>
    </source>
</evidence>
<sequence>MEPDILFEDSDALVINKPAGLIVHEGKSNIKNQISKIRGEANTAEHTLVDWILKKYPDIKDVGEVPALDATRSTLHAPRPGIVHRLDRETSGAMVIAKNQETYLYLKRQFQDREVKKKYHAFVTGEMKSERGTIDKPIGRSPRDFRQWSAGRGAKGELRDAVTWFRVVARGKGCSFVEAQPRTGRTHQIRAHFKAIGHPVIGDKLYAPKEANALGFSRTALHARSLAFKLRGGKEISVTAPYPPDFKKAMTELGVDAK</sequence>
<proteinExistence type="inferred from homology"/>
<comment type="similarity">
    <text evidence="1 4">Belongs to the pseudouridine synthase RluA family.</text>
</comment>
<protein>
    <recommendedName>
        <fullName evidence="4">Pseudouridine synthase</fullName>
        <ecNumber evidence="4">5.4.99.-</ecNumber>
    </recommendedName>
</protein>
<reference evidence="6 7" key="1">
    <citation type="journal article" date="2016" name="Nat. Commun.">
        <title>Thousands of microbial genomes shed light on interconnected biogeochemical processes in an aquifer system.</title>
        <authorList>
            <person name="Anantharaman K."/>
            <person name="Brown C.T."/>
            <person name="Hug L.A."/>
            <person name="Sharon I."/>
            <person name="Castelle C.J."/>
            <person name="Probst A.J."/>
            <person name="Thomas B.C."/>
            <person name="Singh A."/>
            <person name="Wilkins M.J."/>
            <person name="Karaoz U."/>
            <person name="Brodie E.L."/>
            <person name="Williams K.H."/>
            <person name="Hubbard S.S."/>
            <person name="Banfield J.F."/>
        </authorList>
    </citation>
    <scope>NUCLEOTIDE SEQUENCE [LARGE SCALE GENOMIC DNA]</scope>
</reference>
<dbReference type="InterPro" id="IPR020103">
    <property type="entry name" value="PsdUridine_synth_cat_dom_sf"/>
</dbReference>
<dbReference type="Proteomes" id="UP000177306">
    <property type="component" value="Unassembled WGS sequence"/>
</dbReference>
<dbReference type="InterPro" id="IPR050188">
    <property type="entry name" value="RluA_PseudoU_synthase"/>
</dbReference>
<evidence type="ECO:0000256" key="1">
    <source>
        <dbReference type="ARBA" id="ARBA00010876"/>
    </source>
</evidence>
<organism evidence="6 7">
    <name type="scientific">Candidatus Kaiserbacteria bacterium RIFCSPLOWO2_01_FULL_53_17</name>
    <dbReference type="NCBI Taxonomy" id="1798511"/>
    <lineage>
        <taxon>Bacteria</taxon>
        <taxon>Candidatus Kaiseribacteriota</taxon>
    </lineage>
</organism>
<dbReference type="Pfam" id="PF00849">
    <property type="entry name" value="PseudoU_synth_2"/>
    <property type="match status" value="1"/>
</dbReference>